<keyword evidence="9 12" id="KW-0460">Magnesium</keyword>
<evidence type="ECO:0000256" key="4">
    <source>
        <dbReference type="ARBA" id="ARBA00009503"/>
    </source>
</evidence>
<dbReference type="SUPFAM" id="SSF51717">
    <property type="entry name" value="Dihydropteroate synthetase-like"/>
    <property type="match status" value="1"/>
</dbReference>
<evidence type="ECO:0000256" key="8">
    <source>
        <dbReference type="ARBA" id="ARBA00022723"/>
    </source>
</evidence>
<dbReference type="CDD" id="cd00739">
    <property type="entry name" value="DHPS"/>
    <property type="match status" value="1"/>
</dbReference>
<dbReference type="PROSITE" id="PS00792">
    <property type="entry name" value="DHPS_1"/>
    <property type="match status" value="1"/>
</dbReference>
<proteinExistence type="inferred from homology"/>
<evidence type="ECO:0000256" key="2">
    <source>
        <dbReference type="ARBA" id="ARBA00001946"/>
    </source>
</evidence>
<dbReference type="GO" id="GO:0005829">
    <property type="term" value="C:cytosol"/>
    <property type="evidence" value="ECO:0007669"/>
    <property type="project" value="TreeGrafter"/>
</dbReference>
<dbReference type="InterPro" id="IPR006390">
    <property type="entry name" value="DHP_synth_dom"/>
</dbReference>
<name>A0A4S1CGL7_9BACT</name>
<dbReference type="AlphaFoldDB" id="A0A4S1CGL7"/>
<dbReference type="PANTHER" id="PTHR20941">
    <property type="entry name" value="FOLATE SYNTHESIS PROTEINS"/>
    <property type="match status" value="1"/>
</dbReference>
<comment type="caution">
    <text evidence="14">The sequence shown here is derived from an EMBL/GenBank/DDBJ whole genome shotgun (WGS) entry which is preliminary data.</text>
</comment>
<dbReference type="GO" id="GO:0046872">
    <property type="term" value="F:metal ion binding"/>
    <property type="evidence" value="ECO:0007669"/>
    <property type="project" value="UniProtKB-KW"/>
</dbReference>
<evidence type="ECO:0000259" key="13">
    <source>
        <dbReference type="PROSITE" id="PS50972"/>
    </source>
</evidence>
<comment type="pathway">
    <text evidence="3 12">Cofactor biosynthesis; tetrahydrofolate biosynthesis; 7,8-dihydrofolate from 2-amino-4-hydroxy-6-hydroxymethyl-7,8-dihydropteridine diphosphate and 4-aminobenzoate: step 1/2.</text>
</comment>
<evidence type="ECO:0000256" key="9">
    <source>
        <dbReference type="ARBA" id="ARBA00022842"/>
    </source>
</evidence>
<dbReference type="NCBIfam" id="TIGR01496">
    <property type="entry name" value="DHPS"/>
    <property type="match status" value="1"/>
</dbReference>
<comment type="catalytic activity">
    <reaction evidence="1">
        <text>(7,8-dihydropterin-6-yl)methyl diphosphate + 4-aminobenzoate = 7,8-dihydropteroate + diphosphate</text>
        <dbReference type="Rhea" id="RHEA:19949"/>
        <dbReference type="ChEBI" id="CHEBI:17836"/>
        <dbReference type="ChEBI" id="CHEBI:17839"/>
        <dbReference type="ChEBI" id="CHEBI:33019"/>
        <dbReference type="ChEBI" id="CHEBI:72950"/>
        <dbReference type="EC" id="2.5.1.15"/>
    </reaction>
</comment>
<keyword evidence="8 12" id="KW-0479">Metal-binding</keyword>
<keyword evidence="10 12" id="KW-0289">Folate biosynthesis</keyword>
<dbReference type="GO" id="GO:0046654">
    <property type="term" value="P:tetrahydrofolate biosynthetic process"/>
    <property type="evidence" value="ECO:0007669"/>
    <property type="project" value="UniProtKB-UniPathway"/>
</dbReference>
<dbReference type="RefSeq" id="WP_135870182.1">
    <property type="nucleotide sequence ID" value="NZ_SRSC01000002.1"/>
</dbReference>
<dbReference type="InterPro" id="IPR011005">
    <property type="entry name" value="Dihydropteroate_synth-like_sf"/>
</dbReference>
<dbReference type="GO" id="GO:0004156">
    <property type="term" value="F:dihydropteroate synthase activity"/>
    <property type="evidence" value="ECO:0007669"/>
    <property type="project" value="UniProtKB-EC"/>
</dbReference>
<evidence type="ECO:0000313" key="15">
    <source>
        <dbReference type="Proteomes" id="UP000306416"/>
    </source>
</evidence>
<evidence type="ECO:0000256" key="5">
    <source>
        <dbReference type="ARBA" id="ARBA00012458"/>
    </source>
</evidence>
<evidence type="ECO:0000256" key="1">
    <source>
        <dbReference type="ARBA" id="ARBA00000012"/>
    </source>
</evidence>
<sequence length="277" mass="29652">MQVQKWELSRRTLSLERPQIMGILNMTPDSFSDGGRFFSVERAVERAREMEREGADIIDIGGESTRPDAPAVSLQEELDRVLPVIEGLKGNVSVPISIDTYKAGVAKAACAAGAEIVNDVTGLMFDPEMAAVVAESDAGVVVMHTRGMPDTMQKDTNYDDLIADVKEYLTGSIELARRAGVAAGRIVVDPGLGFGKSVQGNLELIKRLEEFRPLGCPILVGPSRKSFIGAVTGRDGGERIFGTAAAVVMSIVHGAAIIRVHDVAAMRDVAVMTRALM</sequence>
<dbReference type="InterPro" id="IPR045031">
    <property type="entry name" value="DHP_synth-like"/>
</dbReference>
<evidence type="ECO:0000256" key="3">
    <source>
        <dbReference type="ARBA" id="ARBA00004763"/>
    </source>
</evidence>
<reference evidence="14 15" key="1">
    <citation type="submission" date="2019-04" db="EMBL/GenBank/DDBJ databases">
        <title>Geobacter oryzae sp. nov., ferric-reducing bacteria isolated from paddy soil.</title>
        <authorList>
            <person name="Xu Z."/>
            <person name="Masuda Y."/>
            <person name="Itoh H."/>
            <person name="Senoo K."/>
        </authorList>
    </citation>
    <scope>NUCLEOTIDE SEQUENCE [LARGE SCALE GENOMIC DNA]</scope>
    <source>
        <strain evidence="14 15">Red111</strain>
    </source>
</reference>
<evidence type="ECO:0000256" key="7">
    <source>
        <dbReference type="ARBA" id="ARBA00022679"/>
    </source>
</evidence>
<dbReference type="InterPro" id="IPR000489">
    <property type="entry name" value="Pterin-binding_dom"/>
</dbReference>
<keyword evidence="7 12" id="KW-0808">Transferase</keyword>
<dbReference type="UniPathway" id="UPA00077">
    <property type="reaction ID" value="UER00156"/>
</dbReference>
<dbReference type="PROSITE" id="PS50972">
    <property type="entry name" value="PTERIN_BINDING"/>
    <property type="match status" value="1"/>
</dbReference>
<dbReference type="GO" id="GO:0046656">
    <property type="term" value="P:folic acid biosynthetic process"/>
    <property type="evidence" value="ECO:0007669"/>
    <property type="project" value="UniProtKB-KW"/>
</dbReference>
<dbReference type="Proteomes" id="UP000306416">
    <property type="component" value="Unassembled WGS sequence"/>
</dbReference>
<comment type="cofactor">
    <cofactor evidence="2 12">
        <name>Mg(2+)</name>
        <dbReference type="ChEBI" id="CHEBI:18420"/>
    </cofactor>
</comment>
<comment type="function">
    <text evidence="12">Catalyzes the condensation of para-aminobenzoate (pABA) with 6-hydroxymethyl-7,8-dihydropterin diphosphate (DHPt-PP) to form 7,8-dihydropteroate (H2Pte), the immediate precursor of folate derivatives.</text>
</comment>
<evidence type="ECO:0000256" key="10">
    <source>
        <dbReference type="ARBA" id="ARBA00022909"/>
    </source>
</evidence>
<dbReference type="Pfam" id="PF00809">
    <property type="entry name" value="Pterin_bind"/>
    <property type="match status" value="1"/>
</dbReference>
<dbReference type="PROSITE" id="PS00793">
    <property type="entry name" value="DHPS_2"/>
    <property type="match status" value="1"/>
</dbReference>
<dbReference type="EC" id="2.5.1.15" evidence="5 12"/>
<evidence type="ECO:0000256" key="11">
    <source>
        <dbReference type="ARBA" id="ARBA00030193"/>
    </source>
</evidence>
<accession>A0A4S1CGL7</accession>
<organism evidence="14 15">
    <name type="scientific">Geomonas terrae</name>
    <dbReference type="NCBI Taxonomy" id="2562681"/>
    <lineage>
        <taxon>Bacteria</taxon>
        <taxon>Pseudomonadati</taxon>
        <taxon>Thermodesulfobacteriota</taxon>
        <taxon>Desulfuromonadia</taxon>
        <taxon>Geobacterales</taxon>
        <taxon>Geobacteraceae</taxon>
        <taxon>Geomonas</taxon>
    </lineage>
</organism>
<protein>
    <recommendedName>
        <fullName evidence="6 12">Dihydropteroate synthase</fullName>
        <shortName evidence="12">DHPS</shortName>
        <ecNumber evidence="5 12">2.5.1.15</ecNumber>
    </recommendedName>
    <alternativeName>
        <fullName evidence="11 12">Dihydropteroate pyrophosphorylase</fullName>
    </alternativeName>
</protein>
<evidence type="ECO:0000256" key="12">
    <source>
        <dbReference type="RuleBase" id="RU361205"/>
    </source>
</evidence>
<dbReference type="FunFam" id="3.20.20.20:FF:000006">
    <property type="entry name" value="Dihydropteroate synthase"/>
    <property type="match status" value="1"/>
</dbReference>
<gene>
    <name evidence="14" type="primary">folP</name>
    <name evidence="14" type="ORF">E4633_10455</name>
</gene>
<keyword evidence="15" id="KW-1185">Reference proteome</keyword>
<feature type="domain" description="Pterin-binding" evidence="13">
    <location>
        <begin position="18"/>
        <end position="271"/>
    </location>
</feature>
<dbReference type="Gene3D" id="3.20.20.20">
    <property type="entry name" value="Dihydropteroate synthase-like"/>
    <property type="match status" value="1"/>
</dbReference>
<comment type="similarity">
    <text evidence="4 12">Belongs to the DHPS family.</text>
</comment>
<evidence type="ECO:0000256" key="6">
    <source>
        <dbReference type="ARBA" id="ARBA00016919"/>
    </source>
</evidence>
<dbReference type="PANTHER" id="PTHR20941:SF1">
    <property type="entry name" value="FOLIC ACID SYNTHESIS PROTEIN FOL1"/>
    <property type="match status" value="1"/>
</dbReference>
<dbReference type="EMBL" id="SRSC01000002">
    <property type="protein sequence ID" value="TGU72707.1"/>
    <property type="molecule type" value="Genomic_DNA"/>
</dbReference>
<evidence type="ECO:0000313" key="14">
    <source>
        <dbReference type="EMBL" id="TGU72707.1"/>
    </source>
</evidence>